<reference evidence="2" key="1">
    <citation type="submission" date="2024-03" db="EMBL/GenBank/DDBJ databases">
        <title>WGS assembly of Saponaria officinalis var. Norfolk2.</title>
        <authorList>
            <person name="Jenkins J."/>
            <person name="Shu S."/>
            <person name="Grimwood J."/>
            <person name="Barry K."/>
            <person name="Goodstein D."/>
            <person name="Schmutz J."/>
            <person name="Leebens-Mack J."/>
            <person name="Osbourn A."/>
        </authorList>
    </citation>
    <scope>NUCLEOTIDE SEQUENCE [LARGE SCALE GENOMIC DNA]</scope>
    <source>
        <strain evidence="2">JIC</strain>
    </source>
</reference>
<feature type="compositionally biased region" description="Basic residues" evidence="1">
    <location>
        <begin position="40"/>
        <end position="53"/>
    </location>
</feature>
<evidence type="ECO:0000313" key="2">
    <source>
        <dbReference type="EMBL" id="KAK9668683.1"/>
    </source>
</evidence>
<evidence type="ECO:0000313" key="3">
    <source>
        <dbReference type="Proteomes" id="UP001443914"/>
    </source>
</evidence>
<organism evidence="2 3">
    <name type="scientific">Saponaria officinalis</name>
    <name type="common">Common soapwort</name>
    <name type="synonym">Lychnis saponaria</name>
    <dbReference type="NCBI Taxonomy" id="3572"/>
    <lineage>
        <taxon>Eukaryota</taxon>
        <taxon>Viridiplantae</taxon>
        <taxon>Streptophyta</taxon>
        <taxon>Embryophyta</taxon>
        <taxon>Tracheophyta</taxon>
        <taxon>Spermatophyta</taxon>
        <taxon>Magnoliopsida</taxon>
        <taxon>eudicotyledons</taxon>
        <taxon>Gunneridae</taxon>
        <taxon>Pentapetalae</taxon>
        <taxon>Caryophyllales</taxon>
        <taxon>Caryophyllaceae</taxon>
        <taxon>Caryophylleae</taxon>
        <taxon>Saponaria</taxon>
    </lineage>
</organism>
<gene>
    <name evidence="2" type="ORF">RND81_13G078200</name>
</gene>
<name>A0AAW1GV22_SAPOF</name>
<dbReference type="EMBL" id="JBDFQZ010000013">
    <property type="protein sequence ID" value="KAK9668683.1"/>
    <property type="molecule type" value="Genomic_DNA"/>
</dbReference>
<protein>
    <submittedName>
        <fullName evidence="2">Uncharacterized protein</fullName>
    </submittedName>
</protein>
<evidence type="ECO:0000256" key="1">
    <source>
        <dbReference type="SAM" id="MobiDB-lite"/>
    </source>
</evidence>
<dbReference type="AlphaFoldDB" id="A0AAW1GV22"/>
<dbReference type="Proteomes" id="UP001443914">
    <property type="component" value="Unassembled WGS sequence"/>
</dbReference>
<sequence length="181" mass="21221">MLSYYSLQELKNTQTLTNSFHNHHRINHPQRHQHYDNHHGLHHHDHPPHHLRHPPFSLPPPPFPPPPLSRVTPLSPFPPTSSNHQHRRPEGGFADSPLHHHHHRTHHVYDDRSPIHHLTQFHEGFDDFSSAVDRHRFDFVKSRVPPSPVFHRFAVLLKKKIFVLKVWAYGCRSPGPPSPSF</sequence>
<proteinExistence type="predicted"/>
<feature type="region of interest" description="Disordered" evidence="1">
    <location>
        <begin position="30"/>
        <end position="105"/>
    </location>
</feature>
<keyword evidence="3" id="KW-1185">Reference proteome</keyword>
<accession>A0AAW1GV22</accession>
<comment type="caution">
    <text evidence="2">The sequence shown here is derived from an EMBL/GenBank/DDBJ whole genome shotgun (WGS) entry which is preliminary data.</text>
</comment>
<feature type="compositionally biased region" description="Pro residues" evidence="1">
    <location>
        <begin position="56"/>
        <end position="68"/>
    </location>
</feature>